<evidence type="ECO:0000256" key="4">
    <source>
        <dbReference type="ARBA" id="ARBA00023284"/>
    </source>
</evidence>
<dbReference type="InterPro" id="IPR013740">
    <property type="entry name" value="Redoxin"/>
</dbReference>
<feature type="domain" description="Thioredoxin" evidence="5">
    <location>
        <begin position="38"/>
        <end position="196"/>
    </location>
</feature>
<sequence>MFGESMDVKRFLILMLFVGVINNTALAQIDPAAAGDSIAVQKTAGDDYAPDLVFLPGYDQINSFKQLKEKLKGTPVFIDLWASWCGPCRKEFYYKDSLTTFLKEQGVQMLYISMDDNGQEDQWKRLLKYFKVGGLHMRANNALQYDLSRVIWKQNGGFSIPRYVLLDQNGVVLNSKMLRPGDRGLLYRQIKTLLGR</sequence>
<accession>A0A1A9I3Z6</accession>
<keyword evidence="4" id="KW-0676">Redox-active center</keyword>
<evidence type="ECO:0000313" key="7">
    <source>
        <dbReference type="Proteomes" id="UP000077667"/>
    </source>
</evidence>
<dbReference type="PROSITE" id="PS51352">
    <property type="entry name" value="THIOREDOXIN_2"/>
    <property type="match status" value="1"/>
</dbReference>
<dbReference type="GO" id="GO:0030313">
    <property type="term" value="C:cell envelope"/>
    <property type="evidence" value="ECO:0007669"/>
    <property type="project" value="UniProtKB-SubCell"/>
</dbReference>
<dbReference type="EMBL" id="CP015772">
    <property type="protein sequence ID" value="ANH82388.1"/>
    <property type="molecule type" value="Genomic_DNA"/>
</dbReference>
<keyword evidence="7" id="KW-1185">Reference proteome</keyword>
<dbReference type="InterPro" id="IPR013766">
    <property type="entry name" value="Thioredoxin_domain"/>
</dbReference>
<evidence type="ECO:0000256" key="2">
    <source>
        <dbReference type="ARBA" id="ARBA00022748"/>
    </source>
</evidence>
<dbReference type="GO" id="GO:0017004">
    <property type="term" value="P:cytochrome complex assembly"/>
    <property type="evidence" value="ECO:0007669"/>
    <property type="project" value="UniProtKB-KW"/>
</dbReference>
<evidence type="ECO:0000256" key="3">
    <source>
        <dbReference type="ARBA" id="ARBA00023157"/>
    </source>
</evidence>
<dbReference type="PANTHER" id="PTHR42852:SF6">
    <property type="entry name" value="THIOL:DISULFIDE INTERCHANGE PROTEIN DSBE"/>
    <property type="match status" value="1"/>
</dbReference>
<dbReference type="InterPro" id="IPR036249">
    <property type="entry name" value="Thioredoxin-like_sf"/>
</dbReference>
<dbReference type="InterPro" id="IPR050553">
    <property type="entry name" value="Thioredoxin_ResA/DsbE_sf"/>
</dbReference>
<evidence type="ECO:0000313" key="6">
    <source>
        <dbReference type="EMBL" id="ANH82388.1"/>
    </source>
</evidence>
<comment type="subcellular location">
    <subcellularLocation>
        <location evidence="1">Cell envelope</location>
    </subcellularLocation>
</comment>
<gene>
    <name evidence="6" type="ORF">A8C56_16715</name>
</gene>
<evidence type="ECO:0000256" key="1">
    <source>
        <dbReference type="ARBA" id="ARBA00004196"/>
    </source>
</evidence>
<dbReference type="Gene3D" id="3.40.30.10">
    <property type="entry name" value="Glutaredoxin"/>
    <property type="match status" value="1"/>
</dbReference>
<dbReference type="Pfam" id="PF08534">
    <property type="entry name" value="Redoxin"/>
    <property type="match status" value="1"/>
</dbReference>
<dbReference type="STRING" id="1176587.A8C56_16715"/>
<name>A0A1A9I3Z6_9BACT</name>
<reference evidence="6 7" key="1">
    <citation type="submission" date="2016-05" db="EMBL/GenBank/DDBJ databases">
        <title>Niabella ginsenosidivorans BS26 whole genome sequencing.</title>
        <authorList>
            <person name="Im W.T."/>
            <person name="Siddiqi M.Z."/>
        </authorList>
    </citation>
    <scope>NUCLEOTIDE SEQUENCE [LARGE SCALE GENOMIC DNA]</scope>
    <source>
        <strain evidence="6 7">BS26</strain>
    </source>
</reference>
<evidence type="ECO:0000259" key="5">
    <source>
        <dbReference type="PROSITE" id="PS51352"/>
    </source>
</evidence>
<dbReference type="AlphaFoldDB" id="A0A1A9I3Z6"/>
<protein>
    <recommendedName>
        <fullName evidence="5">Thioredoxin domain-containing protein</fullName>
    </recommendedName>
</protein>
<dbReference type="PANTHER" id="PTHR42852">
    <property type="entry name" value="THIOL:DISULFIDE INTERCHANGE PROTEIN DSBE"/>
    <property type="match status" value="1"/>
</dbReference>
<dbReference type="CDD" id="cd02966">
    <property type="entry name" value="TlpA_like_family"/>
    <property type="match status" value="1"/>
</dbReference>
<dbReference type="KEGG" id="nia:A8C56_16715"/>
<keyword evidence="3" id="KW-1015">Disulfide bond</keyword>
<dbReference type="SUPFAM" id="SSF52833">
    <property type="entry name" value="Thioredoxin-like"/>
    <property type="match status" value="1"/>
</dbReference>
<proteinExistence type="predicted"/>
<dbReference type="GO" id="GO:0016491">
    <property type="term" value="F:oxidoreductase activity"/>
    <property type="evidence" value="ECO:0007669"/>
    <property type="project" value="InterPro"/>
</dbReference>
<dbReference type="Proteomes" id="UP000077667">
    <property type="component" value="Chromosome"/>
</dbReference>
<organism evidence="6 7">
    <name type="scientific">Niabella ginsenosidivorans</name>
    <dbReference type="NCBI Taxonomy" id="1176587"/>
    <lineage>
        <taxon>Bacteria</taxon>
        <taxon>Pseudomonadati</taxon>
        <taxon>Bacteroidota</taxon>
        <taxon>Chitinophagia</taxon>
        <taxon>Chitinophagales</taxon>
        <taxon>Chitinophagaceae</taxon>
        <taxon>Niabella</taxon>
    </lineage>
</organism>
<keyword evidence="2" id="KW-0201">Cytochrome c-type biogenesis</keyword>